<evidence type="ECO:0000313" key="2">
    <source>
        <dbReference type="EMBL" id="SDD07986.1"/>
    </source>
</evidence>
<evidence type="ECO:0008006" key="4">
    <source>
        <dbReference type="Google" id="ProtNLM"/>
    </source>
</evidence>
<keyword evidence="3" id="KW-1185">Reference proteome</keyword>
<feature type="transmembrane region" description="Helical" evidence="1">
    <location>
        <begin position="190"/>
        <end position="218"/>
    </location>
</feature>
<dbReference type="STRING" id="1271860.SAMN05216174_10722"/>
<evidence type="ECO:0000313" key="3">
    <source>
        <dbReference type="Proteomes" id="UP000199501"/>
    </source>
</evidence>
<sequence>MTAVDTIGPDAGPAADRRGGLVPVLGLVGLLAGVALMLALHVLPPTSAINPVRRTISEYALGSSKWLFDLSVVLVAAGSALGFAELARRRAARPAALALGVVWTVSLLVVVVFTKTDWSVGPSLGGTIHRYASVAAFLSLPLAVLLLAGAVFPLSAGWRWTARGLGIASLVWFGTILIGVLNMVAGGPPWWYFVPLGLVERMVAGSAVAALAVVLVGLARQART</sequence>
<dbReference type="RefSeq" id="WP_091450966.1">
    <property type="nucleotide sequence ID" value="NZ_FMZZ01000007.1"/>
</dbReference>
<name>A0A1G6RVM5_9PSEU</name>
<proteinExistence type="predicted"/>
<organism evidence="2 3">
    <name type="scientific">Actinokineospora iranica</name>
    <dbReference type="NCBI Taxonomy" id="1271860"/>
    <lineage>
        <taxon>Bacteria</taxon>
        <taxon>Bacillati</taxon>
        <taxon>Actinomycetota</taxon>
        <taxon>Actinomycetes</taxon>
        <taxon>Pseudonocardiales</taxon>
        <taxon>Pseudonocardiaceae</taxon>
        <taxon>Actinokineospora</taxon>
    </lineage>
</organism>
<feature type="transmembrane region" description="Helical" evidence="1">
    <location>
        <begin position="164"/>
        <end position="184"/>
    </location>
</feature>
<accession>A0A1G6RVM5</accession>
<feature type="transmembrane region" description="Helical" evidence="1">
    <location>
        <begin position="63"/>
        <end position="83"/>
    </location>
</feature>
<dbReference type="Proteomes" id="UP000199501">
    <property type="component" value="Unassembled WGS sequence"/>
</dbReference>
<gene>
    <name evidence="2" type="ORF">SAMN05216174_10722</name>
</gene>
<dbReference type="Pfam" id="PF06197">
    <property type="entry name" value="DUF998"/>
    <property type="match status" value="1"/>
</dbReference>
<dbReference type="InterPro" id="IPR009339">
    <property type="entry name" value="DUF998"/>
</dbReference>
<reference evidence="3" key="1">
    <citation type="submission" date="2016-10" db="EMBL/GenBank/DDBJ databases">
        <authorList>
            <person name="Varghese N."/>
            <person name="Submissions S."/>
        </authorList>
    </citation>
    <scope>NUCLEOTIDE SEQUENCE [LARGE SCALE GENOMIC DNA]</scope>
    <source>
        <strain evidence="3">IBRC-M 10403</strain>
    </source>
</reference>
<dbReference type="OrthoDB" id="3392476at2"/>
<dbReference type="AlphaFoldDB" id="A0A1G6RVM5"/>
<protein>
    <recommendedName>
        <fullName evidence="4">DUF998 domain-containing protein</fullName>
    </recommendedName>
</protein>
<keyword evidence="1" id="KW-1133">Transmembrane helix</keyword>
<feature type="transmembrane region" description="Helical" evidence="1">
    <location>
        <begin position="134"/>
        <end position="152"/>
    </location>
</feature>
<feature type="transmembrane region" description="Helical" evidence="1">
    <location>
        <begin position="95"/>
        <end position="114"/>
    </location>
</feature>
<feature type="transmembrane region" description="Helical" evidence="1">
    <location>
        <begin position="21"/>
        <end position="43"/>
    </location>
</feature>
<dbReference type="EMBL" id="FMZZ01000007">
    <property type="protein sequence ID" value="SDD07986.1"/>
    <property type="molecule type" value="Genomic_DNA"/>
</dbReference>
<keyword evidence="1" id="KW-0472">Membrane</keyword>
<keyword evidence="1" id="KW-0812">Transmembrane</keyword>
<evidence type="ECO:0000256" key="1">
    <source>
        <dbReference type="SAM" id="Phobius"/>
    </source>
</evidence>